<evidence type="ECO:0000259" key="14">
    <source>
        <dbReference type="PROSITE" id="PS50885"/>
    </source>
</evidence>
<dbReference type="Pfam" id="PF22673">
    <property type="entry name" value="MCP-like_PDC_1"/>
    <property type="match status" value="1"/>
</dbReference>
<dbReference type="PATRIC" id="fig|226910.6.peg.3576"/>
<dbReference type="AlphaFoldDB" id="A0A0C2ICG1"/>
<evidence type="ECO:0000256" key="7">
    <source>
        <dbReference type="ARBA" id="ARBA00023136"/>
    </source>
</evidence>
<evidence type="ECO:0000256" key="9">
    <source>
        <dbReference type="ARBA" id="ARBA00029447"/>
    </source>
</evidence>
<accession>A0A0C2ICG1</accession>
<dbReference type="Gene3D" id="1.10.8.500">
    <property type="entry name" value="HAMP domain in histidine kinase"/>
    <property type="match status" value="1"/>
</dbReference>
<proteinExistence type="inferred from homology"/>
<keyword evidence="2" id="KW-1003">Cell membrane</keyword>
<evidence type="ECO:0000256" key="4">
    <source>
        <dbReference type="ARBA" id="ARBA00022500"/>
    </source>
</evidence>
<dbReference type="OrthoDB" id="2489132at2"/>
<dbReference type="Pfam" id="PF00672">
    <property type="entry name" value="HAMP"/>
    <property type="match status" value="1"/>
</dbReference>
<evidence type="ECO:0000256" key="12">
    <source>
        <dbReference type="SAM" id="Phobius"/>
    </source>
</evidence>
<protein>
    <submittedName>
        <fullName evidence="15">Methyl-accepting chemotaxis protein</fullName>
    </submittedName>
</protein>
<dbReference type="PANTHER" id="PTHR32089:SF120">
    <property type="entry name" value="METHYL-ACCEPTING CHEMOTAXIS PROTEIN TLPQ"/>
    <property type="match status" value="1"/>
</dbReference>
<keyword evidence="16" id="KW-1185">Reference proteome</keyword>
<feature type="region of interest" description="Disordered" evidence="11">
    <location>
        <begin position="166"/>
        <end position="190"/>
    </location>
</feature>
<dbReference type="GO" id="GO:0006935">
    <property type="term" value="P:chemotaxis"/>
    <property type="evidence" value="ECO:0007669"/>
    <property type="project" value="UniProtKB-KW"/>
</dbReference>
<evidence type="ECO:0000313" key="15">
    <source>
        <dbReference type="EMBL" id="KIH82657.1"/>
    </source>
</evidence>
<evidence type="ECO:0000259" key="13">
    <source>
        <dbReference type="PROSITE" id="PS50111"/>
    </source>
</evidence>
<feature type="transmembrane region" description="Helical" evidence="12">
    <location>
        <begin position="362"/>
        <end position="383"/>
    </location>
</feature>
<evidence type="ECO:0000256" key="11">
    <source>
        <dbReference type="SAM" id="MobiDB-lite"/>
    </source>
</evidence>
<dbReference type="FunFam" id="1.10.287.950:FF:000001">
    <property type="entry name" value="Methyl-accepting chemotaxis sensory transducer"/>
    <property type="match status" value="1"/>
</dbReference>
<dbReference type="SMART" id="SM00304">
    <property type="entry name" value="HAMP"/>
    <property type="match status" value="1"/>
</dbReference>
<dbReference type="SMART" id="SM00283">
    <property type="entry name" value="MA"/>
    <property type="match status" value="1"/>
</dbReference>
<dbReference type="PROSITE" id="PS50885">
    <property type="entry name" value="HAMP"/>
    <property type="match status" value="1"/>
</dbReference>
<keyword evidence="5 12" id="KW-0812">Transmembrane</keyword>
<feature type="domain" description="Methyl-accepting transducer" evidence="13">
    <location>
        <begin position="443"/>
        <end position="679"/>
    </location>
</feature>
<dbReference type="Gene3D" id="1.10.287.950">
    <property type="entry name" value="Methyl-accepting chemotaxis protein"/>
    <property type="match status" value="1"/>
</dbReference>
<keyword evidence="6 12" id="KW-1133">Transmembrane helix</keyword>
<keyword evidence="4" id="KW-0145">Chemotaxis</keyword>
<dbReference type="CDD" id="cd12913">
    <property type="entry name" value="PDC1_MCP_like"/>
    <property type="match status" value="1"/>
</dbReference>
<name>A0A0C2ICG1_9PSED</name>
<evidence type="ECO:0000256" key="3">
    <source>
        <dbReference type="ARBA" id="ARBA00022481"/>
    </source>
</evidence>
<dbReference type="GO" id="GO:0007165">
    <property type="term" value="P:signal transduction"/>
    <property type="evidence" value="ECO:0007669"/>
    <property type="project" value="UniProtKB-KW"/>
</dbReference>
<evidence type="ECO:0000313" key="16">
    <source>
        <dbReference type="Proteomes" id="UP000031535"/>
    </source>
</evidence>
<feature type="domain" description="HAMP" evidence="14">
    <location>
        <begin position="384"/>
        <end position="438"/>
    </location>
</feature>
<evidence type="ECO:0000256" key="2">
    <source>
        <dbReference type="ARBA" id="ARBA00022475"/>
    </source>
</evidence>
<feature type="transmembrane region" description="Helical" evidence="12">
    <location>
        <begin position="12"/>
        <end position="33"/>
    </location>
</feature>
<comment type="subcellular location">
    <subcellularLocation>
        <location evidence="1">Cell membrane</location>
        <topology evidence="1">Multi-pass membrane protein</topology>
    </subcellularLocation>
</comment>
<dbReference type="Gene3D" id="3.30.450.20">
    <property type="entry name" value="PAS domain"/>
    <property type="match status" value="1"/>
</dbReference>
<evidence type="ECO:0000256" key="6">
    <source>
        <dbReference type="ARBA" id="ARBA00022989"/>
    </source>
</evidence>
<keyword evidence="8 10" id="KW-0807">Transducer</keyword>
<dbReference type="STRING" id="226910.UCMB321_3583"/>
<keyword evidence="3" id="KW-0488">Methylation</keyword>
<dbReference type="Pfam" id="PF00015">
    <property type="entry name" value="MCPsignal"/>
    <property type="match status" value="1"/>
</dbReference>
<sequence length="715" mass="77192">MPLRQLSIQWKITLLAGLSLLGVVTLLVGLSLYRMEHSSQLVKASSMEMLNEAAQARIEAQGEVQALIIRRQFMDAYQYGNGFARQVLFLREQAEKRFLDAFDLREDLTRQVKSALQANPDLLGLSLVFEANALDGKDELFAGQKEVGSNEKGRFALYWSQPTPGKLTSMPLPESDMADTSRGPSGEPNNAWFTCPRSTLKPCVIEPYFYQIDGQNVLMTSIVFPLMVEGKVIASLSVDINLNSLQALSQQASKKLYDGQTSVSILSPVGLLAGYSPDASQLSKRLEQVDPVNGAALTHTLSTLGATRSEREQDRLKILAPFQPIPGGKSWGVLLDIPEKVLVGPAETLKGQLDERNAAGTLVELSLGLLAAVVGLLLVWLMARSVTRPILGVAHMLEDIASGEGDLTRRLNYAKRDELGQLAGWFNRFLDKLQPVIAEVKRSVQDARGTADQSAAIASQTSAGMEQQYRQVDQVATASHEMSATAQDVARSAAQAAHAARDADQATRQGLTVIDRTTSSIGHLAADMSQAMVQVEGLAANSEKIGSVLEVIRAIAEQTNLLALNAAIEAARAGEAGRGFAVVADEVRNLARRTQESVEETRQVIEQLQSGTQEVVTSMGNSHRQAQGSVEQVSQAVTALQQIGDAVTVITDMNLQIASAAEEQSAVAEEINHNVATIRDVTESLSGQANESARVSQSLNSLANQQQGLMDQFRV</sequence>
<evidence type="ECO:0000256" key="10">
    <source>
        <dbReference type="PROSITE-ProRule" id="PRU00284"/>
    </source>
</evidence>
<dbReference type="EMBL" id="JXDG01000046">
    <property type="protein sequence ID" value="KIH82657.1"/>
    <property type="molecule type" value="Genomic_DNA"/>
</dbReference>
<gene>
    <name evidence="15" type="ORF">UCMB321_3583</name>
</gene>
<organism evidence="15 16">
    <name type="scientific">Pseudomonas batumici</name>
    <dbReference type="NCBI Taxonomy" id="226910"/>
    <lineage>
        <taxon>Bacteria</taxon>
        <taxon>Pseudomonadati</taxon>
        <taxon>Pseudomonadota</taxon>
        <taxon>Gammaproteobacteria</taxon>
        <taxon>Pseudomonadales</taxon>
        <taxon>Pseudomonadaceae</taxon>
        <taxon>Pseudomonas</taxon>
    </lineage>
</organism>
<evidence type="ECO:0000256" key="5">
    <source>
        <dbReference type="ARBA" id="ARBA00022692"/>
    </source>
</evidence>
<dbReference type="CDD" id="cd11386">
    <property type="entry name" value="MCP_signal"/>
    <property type="match status" value="1"/>
</dbReference>
<dbReference type="CDD" id="cd06225">
    <property type="entry name" value="HAMP"/>
    <property type="match status" value="1"/>
</dbReference>
<comment type="caution">
    <text evidence="15">The sequence shown here is derived from an EMBL/GenBank/DDBJ whole genome shotgun (WGS) entry which is preliminary data.</text>
</comment>
<evidence type="ECO:0000256" key="8">
    <source>
        <dbReference type="ARBA" id="ARBA00023224"/>
    </source>
</evidence>
<dbReference type="Proteomes" id="UP000031535">
    <property type="component" value="Unassembled WGS sequence"/>
</dbReference>
<keyword evidence="7 12" id="KW-0472">Membrane</keyword>
<dbReference type="InterPro" id="IPR004089">
    <property type="entry name" value="MCPsignal_dom"/>
</dbReference>
<dbReference type="GO" id="GO:0005886">
    <property type="term" value="C:plasma membrane"/>
    <property type="evidence" value="ECO:0007669"/>
    <property type="project" value="UniProtKB-SubCell"/>
</dbReference>
<dbReference type="SUPFAM" id="SSF58104">
    <property type="entry name" value="Methyl-accepting chemotaxis protein (MCP) signaling domain"/>
    <property type="match status" value="1"/>
</dbReference>
<dbReference type="PANTHER" id="PTHR32089">
    <property type="entry name" value="METHYL-ACCEPTING CHEMOTAXIS PROTEIN MCPB"/>
    <property type="match status" value="1"/>
</dbReference>
<comment type="similarity">
    <text evidence="9">Belongs to the methyl-accepting chemotaxis (MCP) protein family.</text>
</comment>
<dbReference type="PROSITE" id="PS50111">
    <property type="entry name" value="CHEMOTAXIS_TRANSDUC_2"/>
    <property type="match status" value="1"/>
</dbReference>
<reference evidence="15 16" key="1">
    <citation type="submission" date="2015-01" db="EMBL/GenBank/DDBJ databases">
        <title>Complete genome of Pseudomonas batumici UCM B-321 producer of the batumin antibiotic with strong antistaphilococcal and potential anticancer activity.</title>
        <authorList>
            <person name="Klochko V.V."/>
            <person name="Zelena L.B."/>
            <person name="Elena K.A."/>
            <person name="Reva O.N."/>
        </authorList>
    </citation>
    <scope>NUCLEOTIDE SEQUENCE [LARGE SCALE GENOMIC DNA]</scope>
    <source>
        <strain evidence="15 16">UCM B-321</strain>
    </source>
</reference>
<evidence type="ECO:0000256" key="1">
    <source>
        <dbReference type="ARBA" id="ARBA00004651"/>
    </source>
</evidence>
<dbReference type="InterPro" id="IPR003660">
    <property type="entry name" value="HAMP_dom"/>
</dbReference>